<dbReference type="Proteomes" id="UP000316993">
    <property type="component" value="Unassembled WGS sequence"/>
</dbReference>
<evidence type="ECO:0000259" key="10">
    <source>
        <dbReference type="Pfam" id="PF25917"/>
    </source>
</evidence>
<keyword evidence="8" id="KW-1133">Transmembrane helix</keyword>
<feature type="domain" description="Multidrug resistance protein MdtA-like beta-barrel" evidence="11">
    <location>
        <begin position="232"/>
        <end position="315"/>
    </location>
</feature>
<feature type="domain" description="Multidrug resistance protein MdtA-like barrel-sandwich hybrid" evidence="10">
    <location>
        <begin position="86"/>
        <end position="228"/>
    </location>
</feature>
<dbReference type="NCBIfam" id="NF008589">
    <property type="entry name" value="PRK11556.1"/>
    <property type="match status" value="1"/>
</dbReference>
<feature type="domain" description="YknX-like C-terminal permuted SH3-like" evidence="12">
    <location>
        <begin position="320"/>
        <end position="385"/>
    </location>
</feature>
<feature type="domain" description="Multidrug resistance protein MdtA-like alpha-helical hairpin" evidence="9">
    <location>
        <begin position="125"/>
        <end position="195"/>
    </location>
</feature>
<dbReference type="Gene3D" id="2.40.50.100">
    <property type="match status" value="1"/>
</dbReference>
<comment type="similarity">
    <text evidence="2">Belongs to the membrane fusion protein (MFP) (TC 8.A.1) family.</text>
</comment>
<comment type="caution">
    <text evidence="13">The sequence shown here is derived from an EMBL/GenBank/DDBJ whole genome shotgun (WGS) entry which is preliminary data.</text>
</comment>
<dbReference type="Pfam" id="PF25917">
    <property type="entry name" value="BSH_RND"/>
    <property type="match status" value="1"/>
</dbReference>
<dbReference type="InterPro" id="IPR058637">
    <property type="entry name" value="YknX-like_C"/>
</dbReference>
<dbReference type="Pfam" id="PF25944">
    <property type="entry name" value="Beta-barrel_RND"/>
    <property type="match status" value="1"/>
</dbReference>
<evidence type="ECO:0000313" key="13">
    <source>
        <dbReference type="EMBL" id="TQN01569.1"/>
    </source>
</evidence>
<dbReference type="InterPro" id="IPR058626">
    <property type="entry name" value="MdtA-like_b-barrel"/>
</dbReference>
<evidence type="ECO:0000256" key="8">
    <source>
        <dbReference type="SAM" id="Phobius"/>
    </source>
</evidence>
<evidence type="ECO:0000256" key="5">
    <source>
        <dbReference type="ARBA" id="ARBA00023136"/>
    </source>
</evidence>
<dbReference type="Pfam" id="PF25876">
    <property type="entry name" value="HH_MFP_RND"/>
    <property type="match status" value="1"/>
</dbReference>
<dbReference type="SUPFAM" id="SSF111369">
    <property type="entry name" value="HlyD-like secretion proteins"/>
    <property type="match status" value="1"/>
</dbReference>
<evidence type="ECO:0000256" key="6">
    <source>
        <dbReference type="SAM" id="Coils"/>
    </source>
</evidence>
<dbReference type="PANTHER" id="PTHR30469">
    <property type="entry name" value="MULTIDRUG RESISTANCE PROTEIN MDTA"/>
    <property type="match status" value="1"/>
</dbReference>
<evidence type="ECO:0000256" key="3">
    <source>
        <dbReference type="ARBA" id="ARBA00022475"/>
    </source>
</evidence>
<keyword evidence="3" id="KW-1003">Cell membrane</keyword>
<dbReference type="Pfam" id="PF25989">
    <property type="entry name" value="YknX_C"/>
    <property type="match status" value="1"/>
</dbReference>
<protein>
    <submittedName>
        <fullName evidence="13">Multidrug efflux system membrane fusion protein</fullName>
    </submittedName>
</protein>
<evidence type="ECO:0000256" key="4">
    <source>
        <dbReference type="ARBA" id="ARBA00022519"/>
    </source>
</evidence>
<dbReference type="InterPro" id="IPR006143">
    <property type="entry name" value="RND_pump_MFP"/>
</dbReference>
<dbReference type="Gene3D" id="1.10.287.470">
    <property type="entry name" value="Helix hairpin bin"/>
    <property type="match status" value="1"/>
</dbReference>
<feature type="compositionally biased region" description="Low complexity" evidence="7">
    <location>
        <begin position="437"/>
        <end position="473"/>
    </location>
</feature>
<feature type="region of interest" description="Disordered" evidence="7">
    <location>
        <begin position="432"/>
        <end position="473"/>
    </location>
</feature>
<evidence type="ECO:0000313" key="14">
    <source>
        <dbReference type="Proteomes" id="UP000316993"/>
    </source>
</evidence>
<evidence type="ECO:0000259" key="12">
    <source>
        <dbReference type="Pfam" id="PF25989"/>
    </source>
</evidence>
<keyword evidence="6" id="KW-0175">Coiled coil</keyword>
<dbReference type="InterPro" id="IPR058625">
    <property type="entry name" value="MdtA-like_BSH"/>
</dbReference>
<dbReference type="EMBL" id="VFPV01000003">
    <property type="protein sequence ID" value="TQN01569.1"/>
    <property type="molecule type" value="Genomic_DNA"/>
</dbReference>
<dbReference type="NCBIfam" id="TIGR01730">
    <property type="entry name" value="RND_mfp"/>
    <property type="match status" value="1"/>
</dbReference>
<comment type="subcellular location">
    <subcellularLocation>
        <location evidence="1">Cell membrane</location>
    </subcellularLocation>
</comment>
<feature type="transmembrane region" description="Helical" evidence="8">
    <location>
        <begin position="12"/>
        <end position="33"/>
    </location>
</feature>
<proteinExistence type="inferred from homology"/>
<accession>A0A543L2K8</accession>
<dbReference type="GO" id="GO:0015562">
    <property type="term" value="F:efflux transmembrane transporter activity"/>
    <property type="evidence" value="ECO:0007669"/>
    <property type="project" value="TreeGrafter"/>
</dbReference>
<evidence type="ECO:0000259" key="11">
    <source>
        <dbReference type="Pfam" id="PF25944"/>
    </source>
</evidence>
<dbReference type="AlphaFoldDB" id="A0A543L2K8"/>
<dbReference type="Gene3D" id="2.40.420.20">
    <property type="match status" value="1"/>
</dbReference>
<feature type="coiled-coil region" evidence="6">
    <location>
        <begin position="126"/>
        <end position="153"/>
    </location>
</feature>
<keyword evidence="5 8" id="KW-0472">Membrane</keyword>
<dbReference type="GO" id="GO:1990281">
    <property type="term" value="C:efflux pump complex"/>
    <property type="evidence" value="ECO:0007669"/>
    <property type="project" value="TreeGrafter"/>
</dbReference>
<keyword evidence="8" id="KW-0812">Transmembrane</keyword>
<evidence type="ECO:0000259" key="9">
    <source>
        <dbReference type="Pfam" id="PF25876"/>
    </source>
</evidence>
<keyword evidence="4" id="KW-0997">Cell inner membrane</keyword>
<organism evidence="13 14">
    <name type="scientific">Acidovorax temperans</name>
    <dbReference type="NCBI Taxonomy" id="80878"/>
    <lineage>
        <taxon>Bacteria</taxon>
        <taxon>Pseudomonadati</taxon>
        <taxon>Pseudomonadota</taxon>
        <taxon>Betaproteobacteria</taxon>
        <taxon>Burkholderiales</taxon>
        <taxon>Comamonadaceae</taxon>
        <taxon>Acidovorax</taxon>
    </lineage>
</organism>
<dbReference type="PANTHER" id="PTHR30469:SF12">
    <property type="entry name" value="MULTIDRUG RESISTANCE PROTEIN MDTA"/>
    <property type="match status" value="1"/>
</dbReference>
<name>A0A543L2K8_9BURK</name>
<evidence type="ECO:0000256" key="7">
    <source>
        <dbReference type="SAM" id="MobiDB-lite"/>
    </source>
</evidence>
<gene>
    <name evidence="13" type="ORF">BDD18_3538</name>
</gene>
<reference evidence="13 14" key="1">
    <citation type="submission" date="2019-06" db="EMBL/GenBank/DDBJ databases">
        <title>Genomic Encyclopedia of Archaeal and Bacterial Type Strains, Phase II (KMG-II): from individual species to whole genera.</title>
        <authorList>
            <person name="Goeker M."/>
        </authorList>
    </citation>
    <scope>NUCLEOTIDE SEQUENCE [LARGE SCALE GENOMIC DNA]</scope>
    <source>
        <strain evidence="13 14">DSM 7270</strain>
    </source>
</reference>
<dbReference type="InterPro" id="IPR058624">
    <property type="entry name" value="MdtA-like_HH"/>
</dbReference>
<sequence>MSSWSAVRQQGRVRWWFVSLVLLAAAAAGAWWWKQQAPAAASAGAARAPGRFSGAGAAQPVSVGVVQRQDLRVMVSAIGTMSARATAVVRAKASGELLSIKFKEGDEVKAGQLLAEIDPRSYQATLTQAQGNLQRDQAQLKNAQLDLQRYQDLLAKDSIAAQQVDTQKALVRQLEGTVAADQAQVDAAKLQLSYTRITAPISGRLGLRQADVGNVVGPSDAAGIVTITQVRPIDAVFSVPEAQLVAINQRLQCGASLPVELWDREQKQRLARGRLGAVDNAIDATTGTIKAKAAFANEEGALFPNQFVNVKLQVNLLKDVLTVPSTAVQNNYVYLVRPDGTVTQRRIRVGVVDGDRVSVEGELQDGDQVVTDGIDRLREGAKVAVIDSGAATRADAAAQDAGARRAALMASLTPQEREQVAKMTQEERRAFFRNRRAQAPQGAASAPASGASAAVASTQAASAAASPGSAPVR</sequence>
<dbReference type="Gene3D" id="2.40.30.170">
    <property type="match status" value="1"/>
</dbReference>
<evidence type="ECO:0000256" key="1">
    <source>
        <dbReference type="ARBA" id="ARBA00004236"/>
    </source>
</evidence>
<evidence type="ECO:0000256" key="2">
    <source>
        <dbReference type="ARBA" id="ARBA00009477"/>
    </source>
</evidence>